<sequence>RESLAVPETAPAEILIINLTSECAGGDCGQVLYNSSSPVDNKLTCDAKTNDTTPTLSFSTNKTATCAGGQYGFDLNYTDWTTYDENSNSSTTGDTNHVWTLVTANATNRTGPHLFSLGCRASDNENRTSTSGKFLVNITTPIPIPFDLFLNGLNQSRKYELGTKANISAQCDDSEDPCQVEIDLFAPGYGYNFSSGASITSFTFNITTLRIINFSNGNSSITISSSDTLNVTIDNKTEILSVSLNVTSTDVTDNLNITVYSNVSFTKTFRGSLRTQYLEYNQFIYENSYVDAINLTFTSGGSDFILSNLTDLINTNNITFDLSGFDLDANNEFHYTEHFNGTSGSKGFNETLSFQADAPLGIF</sequence>
<gene>
    <name evidence="1" type="ORF">LCGC14_3010780</name>
</gene>
<comment type="caution">
    <text evidence="1">The sequence shown here is derived from an EMBL/GenBank/DDBJ whole genome shotgun (WGS) entry which is preliminary data.</text>
</comment>
<dbReference type="EMBL" id="LAZR01062306">
    <property type="protein sequence ID" value="KKK61793.1"/>
    <property type="molecule type" value="Genomic_DNA"/>
</dbReference>
<accession>A0A0F8WYP1</accession>
<dbReference type="AlphaFoldDB" id="A0A0F8WYP1"/>
<name>A0A0F8WYP1_9ZZZZ</name>
<evidence type="ECO:0000313" key="1">
    <source>
        <dbReference type="EMBL" id="KKK61793.1"/>
    </source>
</evidence>
<proteinExistence type="predicted"/>
<protein>
    <submittedName>
        <fullName evidence="1">Uncharacterized protein</fullName>
    </submittedName>
</protein>
<reference evidence="1" key="1">
    <citation type="journal article" date="2015" name="Nature">
        <title>Complex archaea that bridge the gap between prokaryotes and eukaryotes.</title>
        <authorList>
            <person name="Spang A."/>
            <person name="Saw J.H."/>
            <person name="Jorgensen S.L."/>
            <person name="Zaremba-Niedzwiedzka K."/>
            <person name="Martijn J."/>
            <person name="Lind A.E."/>
            <person name="van Eijk R."/>
            <person name="Schleper C."/>
            <person name="Guy L."/>
            <person name="Ettema T.J."/>
        </authorList>
    </citation>
    <scope>NUCLEOTIDE SEQUENCE</scope>
</reference>
<feature type="non-terminal residue" evidence="1">
    <location>
        <position position="1"/>
    </location>
</feature>
<feature type="non-terminal residue" evidence="1">
    <location>
        <position position="363"/>
    </location>
</feature>
<organism evidence="1">
    <name type="scientific">marine sediment metagenome</name>
    <dbReference type="NCBI Taxonomy" id="412755"/>
    <lineage>
        <taxon>unclassified sequences</taxon>
        <taxon>metagenomes</taxon>
        <taxon>ecological metagenomes</taxon>
    </lineage>
</organism>